<evidence type="ECO:0000256" key="4">
    <source>
        <dbReference type="ARBA" id="ARBA00022980"/>
    </source>
</evidence>
<keyword evidence="4 7" id="KW-0689">Ribosomal protein</keyword>
<dbReference type="InterPro" id="IPR000244">
    <property type="entry name" value="Ribosomal_bL9"/>
</dbReference>
<keyword evidence="10" id="KW-1185">Reference proteome</keyword>
<evidence type="ECO:0000256" key="1">
    <source>
        <dbReference type="ARBA" id="ARBA00010605"/>
    </source>
</evidence>
<dbReference type="STRING" id="885272.JonanDRAFT_1221"/>
<gene>
    <name evidence="7" type="primary">rplI</name>
    <name evidence="9" type="ORF">JonanDRAFT_1221</name>
</gene>
<sequence>MKVILKEDVRKLGKKGQVVEVSDGYGRNYLISRGLAVEATASTMKVQAERDAAERRKDEKLRAEAESVKARIAGKVVRVSIPAGEGGKLFGAVTSAQIAEALGAQYGVSVDKKDVKLDGVIKALGGYPLTLKLHPAVDASMTVSVEAQ</sequence>
<dbReference type="GO" id="GO:0005840">
    <property type="term" value="C:ribosome"/>
    <property type="evidence" value="ECO:0007669"/>
    <property type="project" value="UniProtKB-KW"/>
</dbReference>
<dbReference type="PROSITE" id="PS00651">
    <property type="entry name" value="RIBOSOMAL_L9"/>
    <property type="match status" value="1"/>
</dbReference>
<feature type="domain" description="Ribosomal protein L9" evidence="8">
    <location>
        <begin position="13"/>
        <end position="40"/>
    </location>
</feature>
<dbReference type="Gene3D" id="3.40.5.10">
    <property type="entry name" value="Ribosomal protein L9, N-terminal domain"/>
    <property type="match status" value="1"/>
</dbReference>
<dbReference type="HOGENOM" id="CLU_078938_3_0_0"/>
<dbReference type="InterPro" id="IPR020070">
    <property type="entry name" value="Ribosomal_bL9_N"/>
</dbReference>
<evidence type="ECO:0000313" key="9">
    <source>
        <dbReference type="EMBL" id="EHM13587.1"/>
    </source>
</evidence>
<dbReference type="PANTHER" id="PTHR21368">
    <property type="entry name" value="50S RIBOSOMAL PROTEIN L9"/>
    <property type="match status" value="1"/>
</dbReference>
<dbReference type="Proteomes" id="UP000003806">
    <property type="component" value="Chromosome"/>
</dbReference>
<evidence type="ECO:0000256" key="3">
    <source>
        <dbReference type="ARBA" id="ARBA00022884"/>
    </source>
</evidence>
<dbReference type="AlphaFoldDB" id="H0ULU6"/>
<evidence type="ECO:0000256" key="6">
    <source>
        <dbReference type="ARBA" id="ARBA00035292"/>
    </source>
</evidence>
<dbReference type="eggNOG" id="COG0359">
    <property type="taxonomic scope" value="Bacteria"/>
</dbReference>
<dbReference type="GO" id="GO:0006412">
    <property type="term" value="P:translation"/>
    <property type="evidence" value="ECO:0007669"/>
    <property type="project" value="UniProtKB-UniRule"/>
</dbReference>
<comment type="function">
    <text evidence="7">Binds to the 23S rRNA.</text>
</comment>
<dbReference type="Pfam" id="PF03948">
    <property type="entry name" value="Ribosomal_L9_C"/>
    <property type="match status" value="1"/>
</dbReference>
<evidence type="ECO:0000313" key="10">
    <source>
        <dbReference type="Proteomes" id="UP000003806"/>
    </source>
</evidence>
<dbReference type="GO" id="GO:0019843">
    <property type="term" value="F:rRNA binding"/>
    <property type="evidence" value="ECO:0007669"/>
    <property type="project" value="UniProtKB-UniRule"/>
</dbReference>
<dbReference type="Gene3D" id="3.10.430.100">
    <property type="entry name" value="Ribosomal protein L9, C-terminal domain"/>
    <property type="match status" value="1"/>
</dbReference>
<dbReference type="NCBIfam" id="TIGR00158">
    <property type="entry name" value="L9"/>
    <property type="match status" value="1"/>
</dbReference>
<dbReference type="GO" id="GO:1990904">
    <property type="term" value="C:ribonucleoprotein complex"/>
    <property type="evidence" value="ECO:0007669"/>
    <property type="project" value="UniProtKB-KW"/>
</dbReference>
<proteinExistence type="inferred from homology"/>
<keyword evidence="5 7" id="KW-0687">Ribonucleoprotein</keyword>
<dbReference type="SUPFAM" id="SSF55658">
    <property type="entry name" value="L9 N-domain-like"/>
    <property type="match status" value="1"/>
</dbReference>
<dbReference type="InterPro" id="IPR036791">
    <property type="entry name" value="Ribosomal_bL9_C_sf"/>
</dbReference>
<dbReference type="GO" id="GO:0003735">
    <property type="term" value="F:structural constituent of ribosome"/>
    <property type="evidence" value="ECO:0007669"/>
    <property type="project" value="InterPro"/>
</dbReference>
<dbReference type="InterPro" id="IPR009027">
    <property type="entry name" value="Ribosomal_bL9/RNase_H1_N"/>
</dbReference>
<dbReference type="OrthoDB" id="9788336at2"/>
<dbReference type="RefSeq" id="WP_008521680.1">
    <property type="nucleotide sequence ID" value="NZ_CM001376.1"/>
</dbReference>
<keyword evidence="2 7" id="KW-0699">rRNA-binding</keyword>
<organism evidence="9 10">
    <name type="scientific">Jonquetella anthropi DSM 22815</name>
    <dbReference type="NCBI Taxonomy" id="885272"/>
    <lineage>
        <taxon>Bacteria</taxon>
        <taxon>Thermotogati</taxon>
        <taxon>Synergistota</taxon>
        <taxon>Synergistia</taxon>
        <taxon>Synergistales</taxon>
        <taxon>Dethiosulfovibrionaceae</taxon>
        <taxon>Jonquetella</taxon>
    </lineage>
</organism>
<dbReference type="SUPFAM" id="SSF55653">
    <property type="entry name" value="Ribosomal protein L9 C-domain"/>
    <property type="match status" value="1"/>
</dbReference>
<evidence type="ECO:0000256" key="5">
    <source>
        <dbReference type="ARBA" id="ARBA00023274"/>
    </source>
</evidence>
<name>H0ULU6_9BACT</name>
<dbReference type="InterPro" id="IPR020069">
    <property type="entry name" value="Ribosomal_bL9_C"/>
</dbReference>
<keyword evidence="3 7" id="KW-0694">RNA-binding</keyword>
<reference evidence="9 10" key="1">
    <citation type="submission" date="2011-11" db="EMBL/GenBank/DDBJ databases">
        <title>The Noncontiguous Finished genome of Jonquetella anthropi DSM 22815.</title>
        <authorList>
            <consortium name="US DOE Joint Genome Institute (JGI-PGF)"/>
            <person name="Lucas S."/>
            <person name="Copeland A."/>
            <person name="Lapidus A."/>
            <person name="Glavina del Rio T."/>
            <person name="Dalin E."/>
            <person name="Tice H."/>
            <person name="Bruce D."/>
            <person name="Goodwin L."/>
            <person name="Pitluck S."/>
            <person name="Peters L."/>
            <person name="Mikhailova N."/>
            <person name="Held B."/>
            <person name="Kyrpides N."/>
            <person name="Mavromatis K."/>
            <person name="Ivanova N."/>
            <person name="Markowitz V."/>
            <person name="Cheng J.-F."/>
            <person name="Hugenholtz P."/>
            <person name="Woyke T."/>
            <person name="Wu D."/>
            <person name="Gronow S."/>
            <person name="Wellnitz S."/>
            <person name="Brambilla E."/>
            <person name="Klenk H.-P."/>
            <person name="Eisen J.A."/>
        </authorList>
    </citation>
    <scope>NUCLEOTIDE SEQUENCE [LARGE SCALE GENOMIC DNA]</scope>
    <source>
        <strain evidence="9 10">DSM 22815</strain>
    </source>
</reference>
<dbReference type="InterPro" id="IPR020594">
    <property type="entry name" value="Ribosomal_bL9_bac/chp"/>
</dbReference>
<dbReference type="HAMAP" id="MF_00503">
    <property type="entry name" value="Ribosomal_bL9"/>
    <property type="match status" value="1"/>
</dbReference>
<dbReference type="InterPro" id="IPR036935">
    <property type="entry name" value="Ribosomal_bL9_N_sf"/>
</dbReference>
<accession>H0ULU6</accession>
<comment type="similarity">
    <text evidence="1 7">Belongs to the bacterial ribosomal protein bL9 family.</text>
</comment>
<dbReference type="EMBL" id="CM001376">
    <property type="protein sequence ID" value="EHM13587.1"/>
    <property type="molecule type" value="Genomic_DNA"/>
</dbReference>
<dbReference type="Pfam" id="PF01281">
    <property type="entry name" value="Ribosomal_L9_N"/>
    <property type="match status" value="1"/>
</dbReference>
<evidence type="ECO:0000256" key="7">
    <source>
        <dbReference type="HAMAP-Rule" id="MF_00503"/>
    </source>
</evidence>
<protein>
    <recommendedName>
        <fullName evidence="6 7">Large ribosomal subunit protein bL9</fullName>
    </recommendedName>
</protein>
<evidence type="ECO:0000259" key="8">
    <source>
        <dbReference type="PROSITE" id="PS00651"/>
    </source>
</evidence>
<evidence type="ECO:0000256" key="2">
    <source>
        <dbReference type="ARBA" id="ARBA00022730"/>
    </source>
</evidence>